<proteinExistence type="predicted"/>
<evidence type="ECO:0000313" key="2">
    <source>
        <dbReference type="EMBL" id="MCC2221581.1"/>
    </source>
</evidence>
<dbReference type="PANTHER" id="PTHR11614">
    <property type="entry name" value="PHOSPHOLIPASE-RELATED"/>
    <property type="match status" value="1"/>
</dbReference>
<dbReference type="Proteomes" id="UP001198200">
    <property type="component" value="Unassembled WGS sequence"/>
</dbReference>
<keyword evidence="3" id="KW-1185">Reference proteome</keyword>
<evidence type="ECO:0000313" key="3">
    <source>
        <dbReference type="Proteomes" id="UP001198200"/>
    </source>
</evidence>
<accession>A0AAE3E479</accession>
<organism evidence="2 3">
    <name type="scientific">Anthropogastromicrobium aceti</name>
    <dbReference type="NCBI Taxonomy" id="2981768"/>
    <lineage>
        <taxon>Bacteria</taxon>
        <taxon>Bacillati</taxon>
        <taxon>Bacillota</taxon>
        <taxon>Clostridia</taxon>
        <taxon>Lachnospirales</taxon>
        <taxon>Lachnospiraceae</taxon>
        <taxon>Anthropogastromicrobium</taxon>
    </lineage>
</organism>
<dbReference type="Pfam" id="PF12146">
    <property type="entry name" value="Hydrolase_4"/>
    <property type="match status" value="1"/>
</dbReference>
<dbReference type="EMBL" id="JAJEQN010000017">
    <property type="protein sequence ID" value="MCC2221581.1"/>
    <property type="molecule type" value="Genomic_DNA"/>
</dbReference>
<dbReference type="InterPro" id="IPR029058">
    <property type="entry name" value="AB_hydrolase_fold"/>
</dbReference>
<gene>
    <name evidence="2" type="ORF">LKD48_08030</name>
</gene>
<dbReference type="InterPro" id="IPR022742">
    <property type="entry name" value="Hydrolase_4"/>
</dbReference>
<name>A0AAE3E479_9FIRM</name>
<keyword evidence="2" id="KW-0378">Hydrolase</keyword>
<comment type="caution">
    <text evidence="2">The sequence shown here is derived from an EMBL/GenBank/DDBJ whole genome shotgun (WGS) entry which is preliminary data.</text>
</comment>
<dbReference type="SUPFAM" id="SSF53474">
    <property type="entry name" value="alpha/beta-Hydrolases"/>
    <property type="match status" value="1"/>
</dbReference>
<dbReference type="RefSeq" id="WP_308731693.1">
    <property type="nucleotide sequence ID" value="NZ_JAJEQN010000017.1"/>
</dbReference>
<dbReference type="AlphaFoldDB" id="A0AAE3E479"/>
<reference evidence="2 3" key="1">
    <citation type="submission" date="2021-10" db="EMBL/GenBank/DDBJ databases">
        <title>Anaerobic single-cell dispensing facilitates the cultivation of human gut bacteria.</title>
        <authorList>
            <person name="Afrizal A."/>
        </authorList>
    </citation>
    <scope>NUCLEOTIDE SEQUENCE [LARGE SCALE GENOMIC DNA]</scope>
    <source>
        <strain evidence="2 3">CLA-AA-H224</strain>
    </source>
</reference>
<dbReference type="Gene3D" id="3.40.50.1820">
    <property type="entry name" value="alpha/beta hydrolase"/>
    <property type="match status" value="1"/>
</dbReference>
<protein>
    <submittedName>
        <fullName evidence="2">Alpha/beta hydrolase</fullName>
    </submittedName>
</protein>
<dbReference type="InterPro" id="IPR051044">
    <property type="entry name" value="MAG_DAG_Lipase"/>
</dbReference>
<feature type="domain" description="Serine aminopeptidase S33" evidence="1">
    <location>
        <begin position="28"/>
        <end position="291"/>
    </location>
</feature>
<evidence type="ECO:0000259" key="1">
    <source>
        <dbReference type="Pfam" id="PF12146"/>
    </source>
</evidence>
<sequence>MKEKYIDSSSRRDRLHLYIWMPKDQPKPGLIVQMTHGMVEHMGRYEELAQYLNAHGIGAIGHDTLGHGKSAPTSSQFGFFAKKNGDRCLITDVARVTAYIRKQYPDSHIVLLGHSMGSFVSRQYITQYGSKIDGAILMGTGDPGKLKVAFGLAVAGFTRVLRGDFYRSDLINYLMLDSNDHYFFEKECTSWLSSNQDEVDRYHGDEYCGFQFTVSAYLDFFRILMKLAQNKGTAKIPKRLPILLLSGRDDAIGEFGKGVTRVYDRYKKAGIHDVSMKLYPGMRHELLHETERKQVQEDILSWIEEHFEQE</sequence>
<dbReference type="GO" id="GO:0016787">
    <property type="term" value="F:hydrolase activity"/>
    <property type="evidence" value="ECO:0007669"/>
    <property type="project" value="UniProtKB-KW"/>
</dbReference>